<comment type="caution">
    <text evidence="9">The sequence shown here is derived from an EMBL/GenBank/DDBJ whole genome shotgun (WGS) entry which is preliminary data.</text>
</comment>
<feature type="domain" description="C2H2-type" evidence="7">
    <location>
        <begin position="425"/>
        <end position="448"/>
    </location>
</feature>
<feature type="domain" description="C2H2-type" evidence="7">
    <location>
        <begin position="847"/>
        <end position="874"/>
    </location>
</feature>
<dbReference type="SMART" id="SM00868">
    <property type="entry name" value="zf-AD"/>
    <property type="match status" value="2"/>
</dbReference>
<proteinExistence type="predicted"/>
<feature type="binding site" evidence="6">
    <location>
        <position position="307"/>
    </location>
    <ligand>
        <name>Zn(2+)</name>
        <dbReference type="ChEBI" id="CHEBI:29105"/>
    </ligand>
</feature>
<keyword evidence="2" id="KW-0677">Repeat</keyword>
<dbReference type="InterPro" id="IPR036236">
    <property type="entry name" value="Znf_C2H2_sf"/>
</dbReference>
<dbReference type="Proteomes" id="UP000648187">
    <property type="component" value="Unassembled WGS sequence"/>
</dbReference>
<feature type="domain" description="C2H2-type" evidence="7">
    <location>
        <begin position="819"/>
        <end position="846"/>
    </location>
</feature>
<evidence type="ECO:0000256" key="2">
    <source>
        <dbReference type="ARBA" id="ARBA00022737"/>
    </source>
</evidence>
<accession>A0A835G7J3</accession>
<feature type="non-terminal residue" evidence="9">
    <location>
        <position position="1"/>
    </location>
</feature>
<feature type="domain" description="C2H2-type" evidence="7">
    <location>
        <begin position="755"/>
        <end position="782"/>
    </location>
</feature>
<evidence type="ECO:0000313" key="9">
    <source>
        <dbReference type="EMBL" id="KAF9409476.1"/>
    </source>
</evidence>
<feature type="domain" description="ZAD" evidence="8">
    <location>
        <begin position="249"/>
        <end position="331"/>
    </location>
</feature>
<reference evidence="9" key="1">
    <citation type="submission" date="2020-08" db="EMBL/GenBank/DDBJ databases">
        <title>Spodoptera exigua strain:BAW_Kor-Di-RS1 Genome sequencing and assembly.</title>
        <authorList>
            <person name="Kim J."/>
            <person name="Nam H.Y."/>
            <person name="Kwon M."/>
            <person name="Choi J.H."/>
            <person name="Cho S.R."/>
            <person name="Kim G.-H."/>
        </authorList>
    </citation>
    <scope>NUCLEOTIDE SEQUENCE</scope>
    <source>
        <strain evidence="9">BAW_Kor-Di-RS1</strain>
        <tissue evidence="9">Whole-body</tissue>
    </source>
</reference>
<dbReference type="PROSITE" id="PS51915">
    <property type="entry name" value="ZAD"/>
    <property type="match status" value="1"/>
</dbReference>
<feature type="binding site" evidence="6">
    <location>
        <position position="304"/>
    </location>
    <ligand>
        <name>Zn(2+)</name>
        <dbReference type="ChEBI" id="CHEBI:29105"/>
    </ligand>
</feature>
<dbReference type="GO" id="GO:0005634">
    <property type="term" value="C:nucleus"/>
    <property type="evidence" value="ECO:0007669"/>
    <property type="project" value="InterPro"/>
</dbReference>
<keyword evidence="4 6" id="KW-0862">Zinc</keyword>
<dbReference type="Gene3D" id="3.40.1800.20">
    <property type="match status" value="1"/>
</dbReference>
<dbReference type="SUPFAM" id="SSF57667">
    <property type="entry name" value="beta-beta-alpha zinc fingers"/>
    <property type="match status" value="6"/>
</dbReference>
<protein>
    <submittedName>
        <fullName evidence="9">Uncharacterized protein</fullName>
    </submittedName>
</protein>
<dbReference type="PANTHER" id="PTHR24379:SF121">
    <property type="entry name" value="C2H2-TYPE DOMAIN-CONTAINING PROTEIN"/>
    <property type="match status" value="1"/>
</dbReference>
<evidence type="ECO:0000256" key="1">
    <source>
        <dbReference type="ARBA" id="ARBA00022723"/>
    </source>
</evidence>
<evidence type="ECO:0000259" key="8">
    <source>
        <dbReference type="PROSITE" id="PS51915"/>
    </source>
</evidence>
<dbReference type="EMBL" id="JACKWZ010000316">
    <property type="protein sequence ID" value="KAF9409476.1"/>
    <property type="molecule type" value="Genomic_DNA"/>
</dbReference>
<evidence type="ECO:0000256" key="5">
    <source>
        <dbReference type="PROSITE-ProRule" id="PRU00042"/>
    </source>
</evidence>
<feature type="binding site" evidence="6">
    <location>
        <position position="254"/>
    </location>
    <ligand>
        <name>Zn(2+)</name>
        <dbReference type="ChEBI" id="CHEBI:29105"/>
    </ligand>
</feature>
<feature type="domain" description="C2H2-type" evidence="7">
    <location>
        <begin position="730"/>
        <end position="752"/>
    </location>
</feature>
<dbReference type="PROSITE" id="PS50157">
    <property type="entry name" value="ZINC_FINGER_C2H2_2"/>
    <property type="match status" value="8"/>
</dbReference>
<dbReference type="SMART" id="SM00355">
    <property type="entry name" value="ZnF_C2H2"/>
    <property type="match status" value="12"/>
</dbReference>
<evidence type="ECO:0000259" key="7">
    <source>
        <dbReference type="PROSITE" id="PS50157"/>
    </source>
</evidence>
<dbReference type="GO" id="GO:0008270">
    <property type="term" value="F:zinc ion binding"/>
    <property type="evidence" value="ECO:0007669"/>
    <property type="project" value="UniProtKB-UniRule"/>
</dbReference>
<dbReference type="Gene3D" id="3.30.160.60">
    <property type="entry name" value="Classic Zinc Finger"/>
    <property type="match status" value="5"/>
</dbReference>
<keyword evidence="1 6" id="KW-0479">Metal-binding</keyword>
<dbReference type="Pfam" id="PF12874">
    <property type="entry name" value="zf-met"/>
    <property type="match status" value="3"/>
</dbReference>
<dbReference type="AlphaFoldDB" id="A0A835G7J3"/>
<dbReference type="PANTHER" id="PTHR24379">
    <property type="entry name" value="KRAB AND ZINC FINGER DOMAIN-CONTAINING"/>
    <property type="match status" value="1"/>
</dbReference>
<dbReference type="PROSITE" id="PS00028">
    <property type="entry name" value="ZINC_FINGER_C2H2_1"/>
    <property type="match status" value="9"/>
</dbReference>
<evidence type="ECO:0000313" key="10">
    <source>
        <dbReference type="Proteomes" id="UP000648187"/>
    </source>
</evidence>
<evidence type="ECO:0000256" key="4">
    <source>
        <dbReference type="ARBA" id="ARBA00022833"/>
    </source>
</evidence>
<sequence length="923" mass="107087">MSRDLGILEEGFGFQSTHTACQREGNLCVFRSMEMSDGAEVIIINTLHEVELCSTRCCARILGKVLPVRKKQDSVLKIDIGANAQKDHLMVAILHQLNHKSSTDKTEGVGPYLAWEKKPEDSLKKATFYNKKILNISIILLLRMEKLATAEKFYVPFLTFLQFSPSVAIGETNNHHITYIMDDDIFPVLCPTNAKKTYSKSFKKLVKTPSVTNDVSEPPKPPPKPCYPGVPLTTKVAVEFLLNGKLKTEVCRYCLKISPALSDLDQVLHIAGTGVLYKVSLRQMIASFYPFKANENEKYPEKICQKCVDRTLNAYFFTQQCDQAERALKNCFDDIDEKLSKLDPIDRPKKRGRQKLNPNHNVLYVEHEKVMDYAEPAYHIINIEAESLSKEPNWNEFECKRCWQVLPNLESLLNHDKTHPKSMWYNCRLCGKSFVKLTQLKKHFNVVHVKGCENKPKVDKSFKCQECGNVTEDYAQHLQHIEKHKFKTVMRYLVERKTDQLCLVCLKKSTDLVNLDKEVSIHGSCPELVGDKSLYTVLSSTLPDMNYLHHFIGTKICEKCLDHAITSYVFIKQFGFTRERLDLCVTLMLRDLKKIEPSANVFVQVSPPPIMAPLENLDELLEENEIVDESKLKIDVLEDEFRNQSSKYSVDVCSEFLTFNKRKKVKKEPVKYTCPFCNKHFISIYFLKRHIFKHNNKKAECQICNNVYKSKFLLFEHRRVAHLKPESFYMTCKVCGRNYTDIDKLQDHEQIHRIKPCELCNKVFTTQAHYENHIQKHSAKLKLHTKLHAQTCSFCEKECVNDNELSLHVNKIHLQIKPYSCDMCDRQFYTENNLKCHKKVHSMPSKETCEFCNKTLKSRKQLVIHVRKHIGVKPFGCQICGQFFYSALKVRKHMRLSHGGNFYCRICKSIFPTKYELKEHRNQ</sequence>
<feature type="binding site" evidence="6">
    <location>
        <position position="251"/>
    </location>
    <ligand>
        <name>Zn(2+)</name>
        <dbReference type="ChEBI" id="CHEBI:29105"/>
    </ligand>
</feature>
<dbReference type="SUPFAM" id="SSF57716">
    <property type="entry name" value="Glucocorticoid receptor-like (DNA-binding domain)"/>
    <property type="match status" value="1"/>
</dbReference>
<feature type="domain" description="C2H2-type" evidence="7">
    <location>
        <begin position="790"/>
        <end position="818"/>
    </location>
</feature>
<keyword evidence="10" id="KW-1185">Reference proteome</keyword>
<feature type="domain" description="C2H2-type" evidence="7">
    <location>
        <begin position="875"/>
        <end position="903"/>
    </location>
</feature>
<feature type="domain" description="C2H2-type" evidence="7">
    <location>
        <begin position="672"/>
        <end position="699"/>
    </location>
</feature>
<dbReference type="Pfam" id="PF07776">
    <property type="entry name" value="zf-AD"/>
    <property type="match status" value="1"/>
</dbReference>
<dbReference type="Pfam" id="PF00096">
    <property type="entry name" value="zf-C2H2"/>
    <property type="match status" value="1"/>
</dbReference>
<name>A0A835G7J3_SPOEX</name>
<organism evidence="9 10">
    <name type="scientific">Spodoptera exigua</name>
    <name type="common">Beet armyworm</name>
    <name type="synonym">Noctua fulgens</name>
    <dbReference type="NCBI Taxonomy" id="7107"/>
    <lineage>
        <taxon>Eukaryota</taxon>
        <taxon>Metazoa</taxon>
        <taxon>Ecdysozoa</taxon>
        <taxon>Arthropoda</taxon>
        <taxon>Hexapoda</taxon>
        <taxon>Insecta</taxon>
        <taxon>Pterygota</taxon>
        <taxon>Neoptera</taxon>
        <taxon>Endopterygota</taxon>
        <taxon>Lepidoptera</taxon>
        <taxon>Glossata</taxon>
        <taxon>Ditrysia</taxon>
        <taxon>Noctuoidea</taxon>
        <taxon>Noctuidae</taxon>
        <taxon>Amphipyrinae</taxon>
        <taxon>Spodoptera</taxon>
    </lineage>
</organism>
<dbReference type="InterPro" id="IPR013087">
    <property type="entry name" value="Znf_C2H2_type"/>
</dbReference>
<evidence type="ECO:0000256" key="3">
    <source>
        <dbReference type="ARBA" id="ARBA00022771"/>
    </source>
</evidence>
<evidence type="ECO:0000256" key="6">
    <source>
        <dbReference type="PROSITE-ProRule" id="PRU01263"/>
    </source>
</evidence>
<dbReference type="InterPro" id="IPR012934">
    <property type="entry name" value="Znf_AD"/>
</dbReference>
<keyword evidence="3 5" id="KW-0863">Zinc-finger</keyword>
<gene>
    <name evidence="9" type="ORF">HW555_011172</name>
</gene>